<sequence>MASLFFNSCLSTSKSTMAPHVKKSIDSQQTTATKYGVVKERMKDRVVERMDRSDSSHGWFALGNDYGFAIIGGPRNHVVVHHQAPRAR</sequence>
<evidence type="ECO:0000313" key="1">
    <source>
        <dbReference type="EMBL" id="THU56499.1"/>
    </source>
</evidence>
<proteinExistence type="predicted"/>
<dbReference type="AlphaFoldDB" id="A0A4S8J5W2"/>
<organism evidence="1 2">
    <name type="scientific">Musa balbisiana</name>
    <name type="common">Banana</name>
    <dbReference type="NCBI Taxonomy" id="52838"/>
    <lineage>
        <taxon>Eukaryota</taxon>
        <taxon>Viridiplantae</taxon>
        <taxon>Streptophyta</taxon>
        <taxon>Embryophyta</taxon>
        <taxon>Tracheophyta</taxon>
        <taxon>Spermatophyta</taxon>
        <taxon>Magnoliopsida</taxon>
        <taxon>Liliopsida</taxon>
        <taxon>Zingiberales</taxon>
        <taxon>Musaceae</taxon>
        <taxon>Musa</taxon>
    </lineage>
</organism>
<gene>
    <name evidence="1" type="ORF">C4D60_Mb11t17880</name>
</gene>
<accession>A0A4S8J5W2</accession>
<comment type="caution">
    <text evidence="1">The sequence shown here is derived from an EMBL/GenBank/DDBJ whole genome shotgun (WGS) entry which is preliminary data.</text>
</comment>
<reference evidence="1 2" key="1">
    <citation type="journal article" date="2019" name="Nat. Plants">
        <title>Genome sequencing of Musa balbisiana reveals subgenome evolution and function divergence in polyploid bananas.</title>
        <authorList>
            <person name="Yao X."/>
        </authorList>
    </citation>
    <scope>NUCLEOTIDE SEQUENCE [LARGE SCALE GENOMIC DNA]</scope>
    <source>
        <strain evidence="2">cv. DH-PKW</strain>
        <tissue evidence="1">Leaves</tissue>
    </source>
</reference>
<dbReference type="Proteomes" id="UP000317650">
    <property type="component" value="Chromosome 11"/>
</dbReference>
<dbReference type="EMBL" id="PYDT01000007">
    <property type="protein sequence ID" value="THU56499.1"/>
    <property type="molecule type" value="Genomic_DNA"/>
</dbReference>
<protein>
    <submittedName>
        <fullName evidence="1">Uncharacterized protein</fullName>
    </submittedName>
</protein>
<keyword evidence="2" id="KW-1185">Reference proteome</keyword>
<name>A0A4S8J5W2_MUSBA</name>
<evidence type="ECO:0000313" key="2">
    <source>
        <dbReference type="Proteomes" id="UP000317650"/>
    </source>
</evidence>